<keyword evidence="1" id="KW-1133">Transmembrane helix</keyword>
<evidence type="ECO:0000313" key="3">
    <source>
        <dbReference type="Proteomes" id="UP000050827"/>
    </source>
</evidence>
<reference evidence="2 3" key="1">
    <citation type="submission" date="2015-04" db="EMBL/GenBank/DDBJ databases">
        <title>Complete genome of flavobacterium.</title>
        <authorList>
            <person name="Kwon Y.M."/>
            <person name="Kim S.-J."/>
        </authorList>
    </citation>
    <scope>NUCLEOTIDE SEQUENCE [LARGE SCALE GENOMIC DNA]</scope>
    <source>
        <strain evidence="2 3">DK169</strain>
    </source>
</reference>
<keyword evidence="3" id="KW-1185">Reference proteome</keyword>
<protein>
    <submittedName>
        <fullName evidence="2">Uncharacterized protein</fullName>
    </submittedName>
</protein>
<name>A0A0Q0XK92_9FLAO</name>
<sequence length="88" mass="10194">MNFHRFHNSSMGQKLSVWLILVMRAMLLVRWEMIVLKIVGLLLLNSMQGGFFNSLIGIKGNHPVKIAYLFKRLHGIKKSKPRTYSLII</sequence>
<comment type="caution">
    <text evidence="2">The sequence shown here is derived from an EMBL/GenBank/DDBJ whole genome shotgun (WGS) entry which is preliminary data.</text>
</comment>
<accession>A0A0Q0XK92</accession>
<dbReference type="AlphaFoldDB" id="A0A0Q0XK92"/>
<proteinExistence type="predicted"/>
<dbReference type="EMBL" id="LCTZ01000002">
    <property type="protein sequence ID" value="KQC31311.1"/>
    <property type="molecule type" value="Genomic_DNA"/>
</dbReference>
<organism evidence="2 3">
    <name type="scientific">Flagellimonas eckloniae</name>
    <dbReference type="NCBI Taxonomy" id="346185"/>
    <lineage>
        <taxon>Bacteria</taxon>
        <taxon>Pseudomonadati</taxon>
        <taxon>Bacteroidota</taxon>
        <taxon>Flavobacteriia</taxon>
        <taxon>Flavobacteriales</taxon>
        <taxon>Flavobacteriaceae</taxon>
        <taxon>Flagellimonas</taxon>
    </lineage>
</organism>
<evidence type="ECO:0000256" key="1">
    <source>
        <dbReference type="SAM" id="Phobius"/>
    </source>
</evidence>
<feature type="transmembrane region" description="Helical" evidence="1">
    <location>
        <begin position="15"/>
        <end position="44"/>
    </location>
</feature>
<dbReference type="Proteomes" id="UP000050827">
    <property type="component" value="Unassembled WGS sequence"/>
</dbReference>
<keyword evidence="1" id="KW-0472">Membrane</keyword>
<keyword evidence="1" id="KW-0812">Transmembrane</keyword>
<evidence type="ECO:0000313" key="2">
    <source>
        <dbReference type="EMBL" id="KQC31311.1"/>
    </source>
</evidence>
<gene>
    <name evidence="2" type="ORF">AAY42_16490</name>
</gene>